<proteinExistence type="predicted"/>
<evidence type="ECO:0000313" key="1">
    <source>
        <dbReference type="EMBL" id="EPS28876.1"/>
    </source>
</evidence>
<dbReference type="Proteomes" id="UP000019376">
    <property type="component" value="Unassembled WGS sequence"/>
</dbReference>
<dbReference type="AlphaFoldDB" id="S7ZJP5"/>
<sequence>MPERFPYIKRTVIPVVTQPLYSHYITATATKLLFACSNMFIYIRLCPTYLPCMMLVQYLPPPLHMWASPAFIFPAADNRISIYSTVICGVQIPGEHGPNEGQRTEVLRSMVSGVMGLLNGKYRFIDVPHGTKLVTDHPRKGPVSSQSTAKYCLNEDVGHGALGIPVANLSYKTENFGPEKVSTMALSIQQTTLGSIIHDGTPIFDRYSEGNPTRYDKNGLHGFLIIHNACRTQEWPRNSYP</sequence>
<reference evidence="1 2" key="1">
    <citation type="journal article" date="2013" name="PLoS ONE">
        <title>Genomic and secretomic analyses reveal unique features of the lignocellulolytic enzyme system of Penicillium decumbens.</title>
        <authorList>
            <person name="Liu G."/>
            <person name="Zhang L."/>
            <person name="Wei X."/>
            <person name="Zou G."/>
            <person name="Qin Y."/>
            <person name="Ma L."/>
            <person name="Li J."/>
            <person name="Zheng H."/>
            <person name="Wang S."/>
            <person name="Wang C."/>
            <person name="Xun L."/>
            <person name="Zhao G.-P."/>
            <person name="Zhou Z."/>
            <person name="Qu Y."/>
        </authorList>
    </citation>
    <scope>NUCLEOTIDE SEQUENCE [LARGE SCALE GENOMIC DNA]</scope>
    <source>
        <strain evidence="2">114-2 / CGMCC 5302</strain>
    </source>
</reference>
<name>S7ZJP5_PENO1</name>
<accession>S7ZJP5</accession>
<dbReference type="EMBL" id="KB644411">
    <property type="protein sequence ID" value="EPS28876.1"/>
    <property type="molecule type" value="Genomic_DNA"/>
</dbReference>
<gene>
    <name evidence="1" type="ORF">PDE_03822</name>
</gene>
<evidence type="ECO:0000313" key="2">
    <source>
        <dbReference type="Proteomes" id="UP000019376"/>
    </source>
</evidence>
<organism evidence="1 2">
    <name type="scientific">Penicillium oxalicum (strain 114-2 / CGMCC 5302)</name>
    <name type="common">Penicillium decumbens</name>
    <dbReference type="NCBI Taxonomy" id="933388"/>
    <lineage>
        <taxon>Eukaryota</taxon>
        <taxon>Fungi</taxon>
        <taxon>Dikarya</taxon>
        <taxon>Ascomycota</taxon>
        <taxon>Pezizomycotina</taxon>
        <taxon>Eurotiomycetes</taxon>
        <taxon>Eurotiomycetidae</taxon>
        <taxon>Eurotiales</taxon>
        <taxon>Aspergillaceae</taxon>
        <taxon>Penicillium</taxon>
    </lineage>
</organism>
<dbReference type="HOGENOM" id="CLU_1152111_0_0_1"/>
<keyword evidence="2" id="KW-1185">Reference proteome</keyword>
<protein>
    <submittedName>
        <fullName evidence="1">Uncharacterized protein</fullName>
    </submittedName>
</protein>